<dbReference type="Proteomes" id="UP000030300">
    <property type="component" value="Chromosome"/>
</dbReference>
<evidence type="ECO:0000313" key="1">
    <source>
        <dbReference type="EMBL" id="AJR18666.1"/>
    </source>
</evidence>
<reference evidence="1 2" key="1">
    <citation type="journal article" date="2015" name="Genome Announc.">
        <title>Complete Genome Sequence of Steroid-Transforming Nocardioides simplex VKM Ac-2033D.</title>
        <authorList>
            <person name="Shtratnikova V.Y."/>
            <person name="Schelkunov M.I."/>
            <person name="Pekov Y.A."/>
            <person name="Fokina V.V."/>
            <person name="Logacheva M.D."/>
            <person name="Sokolov S.L."/>
            <person name="Bragin E.Y."/>
            <person name="Ashapkin V.V."/>
            <person name="Donova M.V."/>
        </authorList>
    </citation>
    <scope>NUCLEOTIDE SEQUENCE [LARGE SCALE GENOMIC DNA]</scope>
    <source>
        <strain evidence="1 2">VKM Ac-2033D</strain>
    </source>
</reference>
<dbReference type="AlphaFoldDB" id="A0A0C5XHM6"/>
<organism evidence="1 2">
    <name type="scientific">Nocardioides simplex</name>
    <name type="common">Arthrobacter simplex</name>
    <dbReference type="NCBI Taxonomy" id="2045"/>
    <lineage>
        <taxon>Bacteria</taxon>
        <taxon>Bacillati</taxon>
        <taxon>Actinomycetota</taxon>
        <taxon>Actinomycetes</taxon>
        <taxon>Propionibacteriales</taxon>
        <taxon>Nocardioidaceae</taxon>
        <taxon>Pimelobacter</taxon>
    </lineage>
</organism>
<dbReference type="InterPro" id="IPR036465">
    <property type="entry name" value="vWFA_dom_sf"/>
</dbReference>
<accession>A0A0C5XHM6</accession>
<dbReference type="Gene3D" id="3.40.50.410">
    <property type="entry name" value="von Willebrand factor, type A domain"/>
    <property type="match status" value="1"/>
</dbReference>
<protein>
    <submittedName>
        <fullName evidence="1">Uncharacterized protein containing a von Willebrand factor type A (VWA) domain</fullName>
    </submittedName>
</protein>
<dbReference type="SMART" id="SM00327">
    <property type="entry name" value="VWA"/>
    <property type="match status" value="1"/>
</dbReference>
<dbReference type="OrthoDB" id="4623238at2"/>
<evidence type="ECO:0000313" key="2">
    <source>
        <dbReference type="Proteomes" id="UP000030300"/>
    </source>
</evidence>
<sequence>MWTREDTGFQWPWLVVALAAAVVVLLVVWLALWRGRRPAAGSASYVAHAGRLRALPRYRTLVRRQVALGACLTLAALVAASGAIVVAGRVQERQTLVQSDRTRDIVLCLDASGSMAEVDRQVLREFRTIVDGLQGERVGLTIWSGAAITIFPLTDDYQYVVDQLYEAEKAFRDGTVISDDYAVFTAGTVVDWDIQSQLGDGLASCVQRFDRRDEDRTRAIVLASDNEPVGTGIYSVPEAAQYAADENVVVHGIAAPRTADRPPAVREFRSAMARTGGTFSLLGDDSSAGAVVRAIDSLEATPIDRPPVVQVFDRPRLGTTLAGIGLAGLALVWAVQGGLALRDRRGGAR</sequence>
<dbReference type="KEGG" id="psim:KR76_21345"/>
<keyword evidence="2" id="KW-1185">Reference proteome</keyword>
<dbReference type="RefSeq" id="WP_052138950.1">
    <property type="nucleotide sequence ID" value="NZ_BJMC01000011.1"/>
</dbReference>
<dbReference type="SUPFAM" id="SSF53300">
    <property type="entry name" value="vWA-like"/>
    <property type="match status" value="1"/>
</dbReference>
<dbReference type="HOGENOM" id="CLU_046646_1_0_11"/>
<dbReference type="STRING" id="2045.KR76_21345"/>
<gene>
    <name evidence="1" type="ORF">KR76_21345</name>
</gene>
<dbReference type="EMBL" id="CP009896">
    <property type="protein sequence ID" value="AJR18666.1"/>
    <property type="molecule type" value="Genomic_DNA"/>
</dbReference>
<proteinExistence type="predicted"/>
<name>A0A0C5XHM6_NOCSI</name>
<dbReference type="GeneID" id="96611335"/>
<dbReference type="PROSITE" id="PS50234">
    <property type="entry name" value="VWFA"/>
    <property type="match status" value="1"/>
</dbReference>
<dbReference type="InterPro" id="IPR002035">
    <property type="entry name" value="VWF_A"/>
</dbReference>